<sequence length="199" mass="22700">MICRKCGSVLEEGQMSCPFCGESVASGMEGTKQKKVELKALAEVPDDKEKLLTELQRLKEYFLAIRGKYAVMEDLWLMQLKWQEPSLLHWALGGFLVTFAVYLMLYGAGLLPHVAMSFFFVLWGSITSVGYIRSGRIYEARKARIAEDIFEVENDVRNYYNQAADCFLPLDYSDPRVIGELIHGIETGTIKSFQDYRIN</sequence>
<keyword evidence="1" id="KW-0472">Membrane</keyword>
<proteinExistence type="predicted"/>
<dbReference type="RefSeq" id="WP_149171670.1">
    <property type="nucleotide sequence ID" value="NZ_VTOY01000007.1"/>
</dbReference>
<protein>
    <submittedName>
        <fullName evidence="2">Uncharacterized protein</fullName>
    </submittedName>
</protein>
<organism evidence="2 3">
    <name type="scientific">Selenomonas ruminis</name>
    <dbReference type="NCBI Taxonomy" id="2593411"/>
    <lineage>
        <taxon>Bacteria</taxon>
        <taxon>Bacillati</taxon>
        <taxon>Bacillota</taxon>
        <taxon>Negativicutes</taxon>
        <taxon>Selenomonadales</taxon>
        <taxon>Selenomonadaceae</taxon>
        <taxon>Selenomonas</taxon>
    </lineage>
</organism>
<dbReference type="OrthoDB" id="1664598at2"/>
<dbReference type="EMBL" id="VTOY01000007">
    <property type="protein sequence ID" value="TYZ21897.1"/>
    <property type="molecule type" value="Genomic_DNA"/>
</dbReference>
<keyword evidence="3" id="KW-1185">Reference proteome</keyword>
<reference evidence="2 3" key="1">
    <citation type="submission" date="2019-08" db="EMBL/GenBank/DDBJ databases">
        <title>Selenomonas sp. mPRGC5 and Selenomonas sp. mPRGC8 isolated from ruminal fluid of dairy goat (Capra hircus).</title>
        <authorList>
            <person name="Poothong S."/>
            <person name="Nuengjamnong C."/>
            <person name="Tanasupawat S."/>
        </authorList>
    </citation>
    <scope>NUCLEOTIDE SEQUENCE [LARGE SCALE GENOMIC DNA]</scope>
    <source>
        <strain evidence="3">mPRGC5</strain>
    </source>
</reference>
<feature type="transmembrane region" description="Helical" evidence="1">
    <location>
        <begin position="87"/>
        <end position="108"/>
    </location>
</feature>
<name>A0A5D6W232_9FIRM</name>
<gene>
    <name evidence="2" type="ORF">FZ040_08885</name>
</gene>
<evidence type="ECO:0000313" key="3">
    <source>
        <dbReference type="Proteomes" id="UP000323646"/>
    </source>
</evidence>
<comment type="caution">
    <text evidence="2">The sequence shown here is derived from an EMBL/GenBank/DDBJ whole genome shotgun (WGS) entry which is preliminary data.</text>
</comment>
<accession>A0A5D6W232</accession>
<dbReference type="AlphaFoldDB" id="A0A5D6W232"/>
<evidence type="ECO:0000256" key="1">
    <source>
        <dbReference type="SAM" id="Phobius"/>
    </source>
</evidence>
<evidence type="ECO:0000313" key="2">
    <source>
        <dbReference type="EMBL" id="TYZ21897.1"/>
    </source>
</evidence>
<keyword evidence="1" id="KW-0812">Transmembrane</keyword>
<dbReference type="Proteomes" id="UP000323646">
    <property type="component" value="Unassembled WGS sequence"/>
</dbReference>
<keyword evidence="1" id="KW-1133">Transmembrane helix</keyword>
<feature type="transmembrane region" description="Helical" evidence="1">
    <location>
        <begin position="114"/>
        <end position="132"/>
    </location>
</feature>